<organism evidence="1 2">
    <name type="scientific">Oceanobacillus locisalsi</name>
    <dbReference type="NCBI Taxonomy" id="546107"/>
    <lineage>
        <taxon>Bacteria</taxon>
        <taxon>Bacillati</taxon>
        <taxon>Bacillota</taxon>
        <taxon>Bacilli</taxon>
        <taxon>Bacillales</taxon>
        <taxon>Bacillaceae</taxon>
        <taxon>Oceanobacillus</taxon>
    </lineage>
</organism>
<protein>
    <recommendedName>
        <fullName evidence="3">DUF4132 domain-containing protein</fullName>
    </recommendedName>
</protein>
<proteinExistence type="predicted"/>
<name>A0ABW3NKX6_9BACI</name>
<comment type="caution">
    <text evidence="1">The sequence shown here is derived from an EMBL/GenBank/DDBJ whole genome shotgun (WGS) entry which is preliminary data.</text>
</comment>
<sequence length="555" mass="64448">MNYRDFMKQVDDSLATVSEEEKDDWIRETARKTHETQRQKFLDSLMNIRTEINYPAQAVINEIEAWCEEIENQNIYIECTGYEAYGESRYGEWINEYTDVFEVGKTLSEAFQTAEDLLYLKEYKQSHELFERLCSMEFTAVDVEVGEEFELELEELIAEDLADIDLKDSMLHLMYAAYQVFDGKDRVNTLYRYFISWRMTESIKVEEVFIVGPEELHGISAFMEEWISYLKKKDGDLAGRLLTEACMYQGGVHHLVEVAQSVSKRHPILYKNACEYYLREAAFLDCEKVGLQAIRLLPQKLVLRGQIADLTAKAAIQLGNGETVKECYEAAFYAESTISHYVRLFELPGYEQITRQAAGFAAILPENRGPSFRERKNEQLRMNTLSEERKKAIHFFNQEFDEVMKQCQNSKIQLGWSSHFKGVIVPLFVLMLNKNKQLPKAGQKLLKGIAIRLGDKDEEKSFTERFLYWKEKIDITDEQYETYAAWLQKEIDKRTESVVGGGYRKSYYKPAELIAAFGEAMESSGEANGKAEWVEHFRKAHSRKRAFKAELNALS</sequence>
<dbReference type="RefSeq" id="WP_379594123.1">
    <property type="nucleotide sequence ID" value="NZ_JBHTKK010000032.1"/>
</dbReference>
<keyword evidence="2" id="KW-1185">Reference proteome</keyword>
<dbReference type="EMBL" id="JBHTKK010000032">
    <property type="protein sequence ID" value="MFD1067953.1"/>
    <property type="molecule type" value="Genomic_DNA"/>
</dbReference>
<evidence type="ECO:0000313" key="1">
    <source>
        <dbReference type="EMBL" id="MFD1067953.1"/>
    </source>
</evidence>
<dbReference type="Proteomes" id="UP001597041">
    <property type="component" value="Unassembled WGS sequence"/>
</dbReference>
<evidence type="ECO:0008006" key="3">
    <source>
        <dbReference type="Google" id="ProtNLM"/>
    </source>
</evidence>
<gene>
    <name evidence="1" type="ORF">ACFQ19_18305</name>
</gene>
<reference evidence="2" key="1">
    <citation type="journal article" date="2019" name="Int. J. Syst. Evol. Microbiol.">
        <title>The Global Catalogue of Microorganisms (GCM) 10K type strain sequencing project: providing services to taxonomists for standard genome sequencing and annotation.</title>
        <authorList>
            <consortium name="The Broad Institute Genomics Platform"/>
            <consortium name="The Broad Institute Genome Sequencing Center for Infectious Disease"/>
            <person name="Wu L."/>
            <person name="Ma J."/>
        </authorList>
    </citation>
    <scope>NUCLEOTIDE SEQUENCE [LARGE SCALE GENOMIC DNA]</scope>
    <source>
        <strain evidence="2">CCUG 56608</strain>
    </source>
</reference>
<evidence type="ECO:0000313" key="2">
    <source>
        <dbReference type="Proteomes" id="UP001597041"/>
    </source>
</evidence>
<accession>A0ABW3NKX6</accession>